<accession>A0A6C1B2X7</accession>
<dbReference type="RefSeq" id="WP_173764353.1">
    <property type="nucleotide sequence ID" value="NZ_CP048836.1"/>
</dbReference>
<dbReference type="PANTHER" id="PTHR33931:SF2">
    <property type="entry name" value="HOLIN-LIKE PROTEIN CIDA"/>
    <property type="match status" value="1"/>
</dbReference>
<organism evidence="7 8">
    <name type="scientific">Nitrogeniibacter mangrovi</name>
    <dbReference type="NCBI Taxonomy" id="2016596"/>
    <lineage>
        <taxon>Bacteria</taxon>
        <taxon>Pseudomonadati</taxon>
        <taxon>Pseudomonadota</taxon>
        <taxon>Betaproteobacteria</taxon>
        <taxon>Rhodocyclales</taxon>
        <taxon>Zoogloeaceae</taxon>
        <taxon>Nitrogeniibacter</taxon>
    </lineage>
</organism>
<dbReference type="InterPro" id="IPR005538">
    <property type="entry name" value="LrgA/CidA"/>
</dbReference>
<evidence type="ECO:0000256" key="5">
    <source>
        <dbReference type="ARBA" id="ARBA00023136"/>
    </source>
</evidence>
<gene>
    <name evidence="7" type="ORF">G3580_05735</name>
</gene>
<keyword evidence="2" id="KW-1003">Cell membrane</keyword>
<comment type="subcellular location">
    <subcellularLocation>
        <location evidence="1">Cell membrane</location>
        <topology evidence="1">Multi-pass membrane protein</topology>
    </subcellularLocation>
</comment>
<dbReference type="EMBL" id="CP048836">
    <property type="protein sequence ID" value="QID17188.1"/>
    <property type="molecule type" value="Genomic_DNA"/>
</dbReference>
<protein>
    <submittedName>
        <fullName evidence="7">CidA/LrgA family protein</fullName>
    </submittedName>
</protein>
<dbReference type="Pfam" id="PF03788">
    <property type="entry name" value="LrgA"/>
    <property type="match status" value="1"/>
</dbReference>
<evidence type="ECO:0000256" key="3">
    <source>
        <dbReference type="ARBA" id="ARBA00022692"/>
    </source>
</evidence>
<feature type="transmembrane region" description="Helical" evidence="6">
    <location>
        <begin position="86"/>
        <end position="109"/>
    </location>
</feature>
<dbReference type="KEGG" id="azq:G3580_05735"/>
<reference evidence="7 8" key="1">
    <citation type="submission" date="2020-02" db="EMBL/GenBank/DDBJ databases">
        <title>Nitrogenibacter mangrovi gen. nov., sp. nov. isolated from mangrove sediment, a denitrifying betaproteobacterium.</title>
        <authorList>
            <person name="Liao H."/>
            <person name="Tian Y."/>
        </authorList>
    </citation>
    <scope>NUCLEOTIDE SEQUENCE [LARGE SCALE GENOMIC DNA]</scope>
    <source>
        <strain evidence="7 8">M9-3-2</strain>
    </source>
</reference>
<proteinExistence type="predicted"/>
<evidence type="ECO:0000256" key="4">
    <source>
        <dbReference type="ARBA" id="ARBA00022989"/>
    </source>
</evidence>
<dbReference type="PANTHER" id="PTHR33931">
    <property type="entry name" value="HOLIN-LIKE PROTEIN CIDA-RELATED"/>
    <property type="match status" value="1"/>
</dbReference>
<feature type="transmembrane region" description="Helical" evidence="6">
    <location>
        <begin position="25"/>
        <end position="42"/>
    </location>
</feature>
<evidence type="ECO:0000256" key="2">
    <source>
        <dbReference type="ARBA" id="ARBA00022475"/>
    </source>
</evidence>
<name>A0A6C1B2X7_9RHOO</name>
<dbReference type="Proteomes" id="UP000501991">
    <property type="component" value="Chromosome"/>
</dbReference>
<evidence type="ECO:0000256" key="1">
    <source>
        <dbReference type="ARBA" id="ARBA00004651"/>
    </source>
</evidence>
<keyword evidence="8" id="KW-1185">Reference proteome</keyword>
<keyword evidence="5 6" id="KW-0472">Membrane</keyword>
<sequence>MLNAMTVLLGFQLIGEIITRLAGWPIPGPVIGMALLFLVLVLRRGPGEELSRTSNGLLSHLSLLFVPAGTGIMLHADRLASEWLPLAAALLASTLLTLGVSAVCLHLLVRKGQQRQ</sequence>
<evidence type="ECO:0000256" key="6">
    <source>
        <dbReference type="SAM" id="Phobius"/>
    </source>
</evidence>
<keyword evidence="3 6" id="KW-0812">Transmembrane</keyword>
<feature type="transmembrane region" description="Helical" evidence="6">
    <location>
        <begin position="54"/>
        <end position="74"/>
    </location>
</feature>
<keyword evidence="4 6" id="KW-1133">Transmembrane helix</keyword>
<evidence type="ECO:0000313" key="7">
    <source>
        <dbReference type="EMBL" id="QID17188.1"/>
    </source>
</evidence>
<dbReference type="AlphaFoldDB" id="A0A6C1B2X7"/>
<evidence type="ECO:0000313" key="8">
    <source>
        <dbReference type="Proteomes" id="UP000501991"/>
    </source>
</evidence>
<dbReference type="GO" id="GO:0005886">
    <property type="term" value="C:plasma membrane"/>
    <property type="evidence" value="ECO:0007669"/>
    <property type="project" value="UniProtKB-SubCell"/>
</dbReference>